<dbReference type="SUPFAM" id="SSF161098">
    <property type="entry name" value="MetI-like"/>
    <property type="match status" value="1"/>
</dbReference>
<keyword evidence="6 7" id="KW-0472">Membrane</keyword>
<evidence type="ECO:0000259" key="8">
    <source>
        <dbReference type="PROSITE" id="PS50928"/>
    </source>
</evidence>
<organism evidence="9 10">
    <name type="scientific">Agromyces allii</name>
    <dbReference type="NCBI Taxonomy" id="393607"/>
    <lineage>
        <taxon>Bacteria</taxon>
        <taxon>Bacillati</taxon>
        <taxon>Actinomycetota</taxon>
        <taxon>Actinomycetes</taxon>
        <taxon>Micrococcales</taxon>
        <taxon>Microbacteriaceae</taxon>
        <taxon>Agromyces</taxon>
    </lineage>
</organism>
<accession>A0ABP5CC21</accession>
<feature type="transmembrane region" description="Helical" evidence="7">
    <location>
        <begin position="46"/>
        <end position="64"/>
    </location>
</feature>
<proteinExistence type="inferred from homology"/>
<dbReference type="Proteomes" id="UP001499954">
    <property type="component" value="Unassembled WGS sequence"/>
</dbReference>
<gene>
    <name evidence="9" type="ORF">GCM10009717_30390</name>
</gene>
<dbReference type="RefSeq" id="WP_157415350.1">
    <property type="nucleotide sequence ID" value="NZ_BAAAMK010000008.1"/>
</dbReference>
<dbReference type="PROSITE" id="PS50928">
    <property type="entry name" value="ABC_TM1"/>
    <property type="match status" value="1"/>
</dbReference>
<dbReference type="InterPro" id="IPR000515">
    <property type="entry name" value="MetI-like"/>
</dbReference>
<sequence length="317" mass="34669">MAILNTRGDRADALTTVTGVPDHEYRGPRGARGDGRRKGGRRIGSHVFLIILAIYFIVPIWWLFVAATKDTAGLFSSPAFWFDDTFALFSNIGELFTHQGGIYWRWLGNSFLYAFAGGIGATILAILAGYGFAKYRFRGRNGVFGVILGSVMVPLTALVIPTFMLLSQYGIINTPWAVILPSLLSPFGVYLMRIYTQDAVPDEMLEAARIDGAGEIRTFFQVALPLLKPAIVTVLLLSVVGTWNNFFLPLAVLTDPQLLPVTVGLNRWTALSNAGAGGEQVWNLITSGSFISVIPLVLSFLFLQRYWQGGLAIGSIK</sequence>
<name>A0ABP5CC21_9MICO</name>
<feature type="transmembrane region" description="Helical" evidence="7">
    <location>
        <begin position="281"/>
        <end position="303"/>
    </location>
</feature>
<feature type="transmembrane region" description="Helical" evidence="7">
    <location>
        <begin position="111"/>
        <end position="130"/>
    </location>
</feature>
<feature type="transmembrane region" description="Helical" evidence="7">
    <location>
        <begin position="142"/>
        <end position="164"/>
    </location>
</feature>
<keyword evidence="4 7" id="KW-0812">Transmembrane</keyword>
<evidence type="ECO:0000256" key="5">
    <source>
        <dbReference type="ARBA" id="ARBA00022989"/>
    </source>
</evidence>
<evidence type="ECO:0000313" key="9">
    <source>
        <dbReference type="EMBL" id="GAA1961566.1"/>
    </source>
</evidence>
<comment type="subcellular location">
    <subcellularLocation>
        <location evidence="1 7">Cell membrane</location>
        <topology evidence="1 7">Multi-pass membrane protein</topology>
    </subcellularLocation>
</comment>
<feature type="domain" description="ABC transmembrane type-1" evidence="8">
    <location>
        <begin position="107"/>
        <end position="303"/>
    </location>
</feature>
<comment type="caution">
    <text evidence="9">The sequence shown here is derived from an EMBL/GenBank/DDBJ whole genome shotgun (WGS) entry which is preliminary data.</text>
</comment>
<keyword evidence="3" id="KW-1003">Cell membrane</keyword>
<evidence type="ECO:0000313" key="10">
    <source>
        <dbReference type="Proteomes" id="UP001499954"/>
    </source>
</evidence>
<evidence type="ECO:0000256" key="3">
    <source>
        <dbReference type="ARBA" id="ARBA00022475"/>
    </source>
</evidence>
<keyword evidence="2 7" id="KW-0813">Transport</keyword>
<comment type="similarity">
    <text evidence="7">Belongs to the binding-protein-dependent transport system permease family.</text>
</comment>
<evidence type="ECO:0000256" key="4">
    <source>
        <dbReference type="ARBA" id="ARBA00022692"/>
    </source>
</evidence>
<evidence type="ECO:0000256" key="2">
    <source>
        <dbReference type="ARBA" id="ARBA00022448"/>
    </source>
</evidence>
<evidence type="ECO:0000256" key="6">
    <source>
        <dbReference type="ARBA" id="ARBA00023136"/>
    </source>
</evidence>
<keyword evidence="5 7" id="KW-1133">Transmembrane helix</keyword>
<dbReference type="InterPro" id="IPR035906">
    <property type="entry name" value="MetI-like_sf"/>
</dbReference>
<dbReference type="PANTHER" id="PTHR43744:SF12">
    <property type="entry name" value="ABC TRANSPORTER PERMEASE PROTEIN MG189-RELATED"/>
    <property type="match status" value="1"/>
</dbReference>
<dbReference type="Pfam" id="PF00528">
    <property type="entry name" value="BPD_transp_1"/>
    <property type="match status" value="1"/>
</dbReference>
<dbReference type="Gene3D" id="1.10.3720.10">
    <property type="entry name" value="MetI-like"/>
    <property type="match status" value="1"/>
</dbReference>
<keyword evidence="10" id="KW-1185">Reference proteome</keyword>
<dbReference type="CDD" id="cd06261">
    <property type="entry name" value="TM_PBP2"/>
    <property type="match status" value="1"/>
</dbReference>
<evidence type="ECO:0000256" key="7">
    <source>
        <dbReference type="RuleBase" id="RU363032"/>
    </source>
</evidence>
<dbReference type="EMBL" id="BAAAMK010000008">
    <property type="protein sequence ID" value="GAA1961566.1"/>
    <property type="molecule type" value="Genomic_DNA"/>
</dbReference>
<reference evidence="10" key="1">
    <citation type="journal article" date="2019" name="Int. J. Syst. Evol. Microbiol.">
        <title>The Global Catalogue of Microorganisms (GCM) 10K type strain sequencing project: providing services to taxonomists for standard genome sequencing and annotation.</title>
        <authorList>
            <consortium name="The Broad Institute Genomics Platform"/>
            <consortium name="The Broad Institute Genome Sequencing Center for Infectious Disease"/>
            <person name="Wu L."/>
            <person name="Ma J."/>
        </authorList>
    </citation>
    <scope>NUCLEOTIDE SEQUENCE [LARGE SCALE GENOMIC DNA]</scope>
    <source>
        <strain evidence="10">JCM 13584</strain>
    </source>
</reference>
<feature type="transmembrane region" description="Helical" evidence="7">
    <location>
        <begin position="216"/>
        <end position="240"/>
    </location>
</feature>
<feature type="transmembrane region" description="Helical" evidence="7">
    <location>
        <begin position="176"/>
        <end position="195"/>
    </location>
</feature>
<evidence type="ECO:0000256" key="1">
    <source>
        <dbReference type="ARBA" id="ARBA00004651"/>
    </source>
</evidence>
<dbReference type="PANTHER" id="PTHR43744">
    <property type="entry name" value="ABC TRANSPORTER PERMEASE PROTEIN MG189-RELATED-RELATED"/>
    <property type="match status" value="1"/>
</dbReference>
<protein>
    <submittedName>
        <fullName evidence="9">Carbohydrate ABC transporter permease</fullName>
    </submittedName>
</protein>